<evidence type="ECO:0000313" key="7">
    <source>
        <dbReference type="Proteomes" id="UP001596413"/>
    </source>
</evidence>
<keyword evidence="7" id="KW-1185">Reference proteome</keyword>
<dbReference type="Gene3D" id="1.10.357.10">
    <property type="entry name" value="Tetracycline Repressor, domain 2"/>
    <property type="match status" value="1"/>
</dbReference>
<proteinExistence type="predicted"/>
<feature type="DNA-binding region" description="H-T-H motif" evidence="4">
    <location>
        <begin position="39"/>
        <end position="58"/>
    </location>
</feature>
<name>A0ABW2GHM9_9ACTN</name>
<keyword evidence="2 4" id="KW-0238">DNA-binding</keyword>
<evidence type="ECO:0000256" key="4">
    <source>
        <dbReference type="PROSITE-ProRule" id="PRU00335"/>
    </source>
</evidence>
<dbReference type="InterPro" id="IPR050109">
    <property type="entry name" value="HTH-type_TetR-like_transc_reg"/>
</dbReference>
<dbReference type="Pfam" id="PF00440">
    <property type="entry name" value="TetR_N"/>
    <property type="match status" value="1"/>
</dbReference>
<accession>A0ABW2GHM9</accession>
<dbReference type="InterPro" id="IPR054129">
    <property type="entry name" value="DesT_TetR_C"/>
</dbReference>
<dbReference type="Pfam" id="PF21943">
    <property type="entry name" value="TetR_C_46"/>
    <property type="match status" value="1"/>
</dbReference>
<sequence length="218" mass="23898">MADKMSDKTRRRLPRHVREQQIIDAAIQVFSKRGYHLAVVDEIAELAGISKPMVYLYFGSKEGLFTACIRREGELLTESFANAARTARDAESQLWRGLSAFFGFVAEHRDGWVVLYRQASEVGGEVAAEVQRQRGEVGAAVASLVASGIARTDTSARLADPEVSFVAMALVGAADALTDWMAEHPGESPDQVTQRLMSMIWVGMRNALAGETWTPPRG</sequence>
<dbReference type="PANTHER" id="PTHR30055">
    <property type="entry name" value="HTH-TYPE TRANSCRIPTIONAL REGULATOR RUTR"/>
    <property type="match status" value="1"/>
</dbReference>
<evidence type="ECO:0000256" key="2">
    <source>
        <dbReference type="ARBA" id="ARBA00023125"/>
    </source>
</evidence>
<dbReference type="PRINTS" id="PR00455">
    <property type="entry name" value="HTHTETR"/>
</dbReference>
<protein>
    <submittedName>
        <fullName evidence="6">TetR/AcrR family transcriptional regulator</fullName>
    </submittedName>
</protein>
<dbReference type="InterPro" id="IPR009057">
    <property type="entry name" value="Homeodomain-like_sf"/>
</dbReference>
<reference evidence="7" key="1">
    <citation type="journal article" date="2019" name="Int. J. Syst. Evol. Microbiol.">
        <title>The Global Catalogue of Microorganisms (GCM) 10K type strain sequencing project: providing services to taxonomists for standard genome sequencing and annotation.</title>
        <authorList>
            <consortium name="The Broad Institute Genomics Platform"/>
            <consortium name="The Broad Institute Genome Sequencing Center for Infectious Disease"/>
            <person name="Wu L."/>
            <person name="Ma J."/>
        </authorList>
    </citation>
    <scope>NUCLEOTIDE SEQUENCE [LARGE SCALE GENOMIC DNA]</scope>
    <source>
        <strain evidence="7">CGMCC 1.13681</strain>
    </source>
</reference>
<dbReference type="RefSeq" id="WP_386414657.1">
    <property type="nucleotide sequence ID" value="NZ_JBHSZO010000018.1"/>
</dbReference>
<dbReference type="PANTHER" id="PTHR30055:SF158">
    <property type="entry name" value="POSSIBLE TRANSCRIPTIONAL REGULATORY PROTEIN (PROBABLY TETR-FAMILY)"/>
    <property type="match status" value="1"/>
</dbReference>
<evidence type="ECO:0000256" key="3">
    <source>
        <dbReference type="ARBA" id="ARBA00023163"/>
    </source>
</evidence>
<dbReference type="SUPFAM" id="SSF48498">
    <property type="entry name" value="Tetracyclin repressor-like, C-terminal domain"/>
    <property type="match status" value="1"/>
</dbReference>
<organism evidence="6 7">
    <name type="scientific">Streptomyces polyrhachis</name>
    <dbReference type="NCBI Taxonomy" id="1282885"/>
    <lineage>
        <taxon>Bacteria</taxon>
        <taxon>Bacillati</taxon>
        <taxon>Actinomycetota</taxon>
        <taxon>Actinomycetes</taxon>
        <taxon>Kitasatosporales</taxon>
        <taxon>Streptomycetaceae</taxon>
        <taxon>Streptomyces</taxon>
    </lineage>
</organism>
<dbReference type="InterPro" id="IPR036271">
    <property type="entry name" value="Tet_transcr_reg_TetR-rel_C_sf"/>
</dbReference>
<comment type="caution">
    <text evidence="6">The sequence shown here is derived from an EMBL/GenBank/DDBJ whole genome shotgun (WGS) entry which is preliminary data.</text>
</comment>
<dbReference type="SUPFAM" id="SSF46689">
    <property type="entry name" value="Homeodomain-like"/>
    <property type="match status" value="1"/>
</dbReference>
<gene>
    <name evidence="6" type="ORF">ACFQLX_13235</name>
</gene>
<dbReference type="EMBL" id="JBHSZO010000018">
    <property type="protein sequence ID" value="MFC7219122.1"/>
    <property type="molecule type" value="Genomic_DNA"/>
</dbReference>
<evidence type="ECO:0000259" key="5">
    <source>
        <dbReference type="PROSITE" id="PS50977"/>
    </source>
</evidence>
<dbReference type="InterPro" id="IPR001647">
    <property type="entry name" value="HTH_TetR"/>
</dbReference>
<keyword evidence="3" id="KW-0804">Transcription</keyword>
<evidence type="ECO:0000256" key="1">
    <source>
        <dbReference type="ARBA" id="ARBA00023015"/>
    </source>
</evidence>
<dbReference type="PROSITE" id="PS50977">
    <property type="entry name" value="HTH_TETR_2"/>
    <property type="match status" value="1"/>
</dbReference>
<evidence type="ECO:0000313" key="6">
    <source>
        <dbReference type="EMBL" id="MFC7219122.1"/>
    </source>
</evidence>
<keyword evidence="1" id="KW-0805">Transcription regulation</keyword>
<dbReference type="Proteomes" id="UP001596413">
    <property type="component" value="Unassembled WGS sequence"/>
</dbReference>
<feature type="domain" description="HTH tetR-type" evidence="5">
    <location>
        <begin position="16"/>
        <end position="76"/>
    </location>
</feature>